<name>W5TCZ6_9NOCA</name>
<keyword evidence="2" id="KW-1133">Transmembrane helix</keyword>
<evidence type="ECO:0000313" key="4">
    <source>
        <dbReference type="Proteomes" id="UP000019150"/>
    </source>
</evidence>
<keyword evidence="2" id="KW-0812">Transmembrane</keyword>
<accession>W5TCZ6</accession>
<reference evidence="3 4" key="1">
    <citation type="journal article" date="2014" name="Appl. Environ. Microbiol.">
        <title>Insights into the Microbial Degradation of Rubber and Gutta-Percha by Analysis of the Complete Genome of Nocardia nova SH22a.</title>
        <authorList>
            <person name="Luo Q."/>
            <person name="Hiessl S."/>
            <person name="Poehlein A."/>
            <person name="Daniel R."/>
            <person name="Steinbuchel A."/>
        </authorList>
    </citation>
    <scope>NUCLEOTIDE SEQUENCE [LARGE SCALE GENOMIC DNA]</scope>
    <source>
        <strain evidence="3">SH22a</strain>
    </source>
</reference>
<dbReference type="PATRIC" id="fig|1415166.3.peg.289"/>
<dbReference type="HOGENOM" id="CLU_1420167_0_0_11"/>
<keyword evidence="2" id="KW-0472">Membrane</keyword>
<dbReference type="AlphaFoldDB" id="W5TCZ6"/>
<dbReference type="KEGG" id="nno:NONO_c02910"/>
<keyword evidence="4" id="KW-1185">Reference proteome</keyword>
<feature type="compositionally biased region" description="Pro residues" evidence="1">
    <location>
        <begin position="134"/>
        <end position="146"/>
    </location>
</feature>
<dbReference type="Proteomes" id="UP000019150">
    <property type="component" value="Chromosome"/>
</dbReference>
<proteinExistence type="predicted"/>
<feature type="transmembrane region" description="Helical" evidence="2">
    <location>
        <begin position="14"/>
        <end position="35"/>
    </location>
</feature>
<organism evidence="3 4">
    <name type="scientific">Nocardia nova SH22a</name>
    <dbReference type="NCBI Taxonomy" id="1415166"/>
    <lineage>
        <taxon>Bacteria</taxon>
        <taxon>Bacillati</taxon>
        <taxon>Actinomycetota</taxon>
        <taxon>Actinomycetes</taxon>
        <taxon>Mycobacteriales</taxon>
        <taxon>Nocardiaceae</taxon>
        <taxon>Nocardia</taxon>
    </lineage>
</organism>
<dbReference type="eggNOG" id="ENOG5031K13">
    <property type="taxonomic scope" value="Bacteria"/>
</dbReference>
<feature type="compositionally biased region" description="Pro residues" evidence="1">
    <location>
        <begin position="154"/>
        <end position="172"/>
    </location>
</feature>
<evidence type="ECO:0000256" key="2">
    <source>
        <dbReference type="SAM" id="Phobius"/>
    </source>
</evidence>
<evidence type="ECO:0000313" key="3">
    <source>
        <dbReference type="EMBL" id="AHH15106.1"/>
    </source>
</evidence>
<protein>
    <recommendedName>
        <fullName evidence="5">Transmembrane protein</fullName>
    </recommendedName>
</protein>
<feature type="transmembrane region" description="Helical" evidence="2">
    <location>
        <begin position="77"/>
        <end position="98"/>
    </location>
</feature>
<evidence type="ECO:0008006" key="5">
    <source>
        <dbReference type="Google" id="ProtNLM"/>
    </source>
</evidence>
<gene>
    <name evidence="3" type="ORF">NONO_c02910</name>
</gene>
<sequence>MSGFVSGATRVKNILKWVGMTAIGIVMLVGSFSMFNSHGKVDCGGETMHAGDKCVVTGKHGSTPRSMDEQSSSNTTTAWILLGFGIVFTGVGALLLVGELTGVRGGGKARQGVQVVPNAAPPYPPMNNAAGYPPAGPNPAPYPPGGHPGYHPGYPHPAQPPAGYPSAPPNFAPGPAGYSNTPTGYPPPGPR</sequence>
<evidence type="ECO:0000256" key="1">
    <source>
        <dbReference type="SAM" id="MobiDB-lite"/>
    </source>
</evidence>
<dbReference type="STRING" id="1415166.NONO_c02910"/>
<dbReference type="EMBL" id="CP006850">
    <property type="protein sequence ID" value="AHH15106.1"/>
    <property type="molecule type" value="Genomic_DNA"/>
</dbReference>
<feature type="region of interest" description="Disordered" evidence="1">
    <location>
        <begin position="130"/>
        <end position="191"/>
    </location>
</feature>